<sequence length="267" mass="31155">MRIKIFILSTLLITLISGVLYYRSLTQISMGKNSIKLDIDELRTIDLQISNTAFFLRQNINADLAELQAEKIRIKELQELVTDINKGTPELKTSVDKIRAHFQKTEKSLTSFEEALTAVRTSVNLMVPTYSEMEKKNIKFVLDKRDFYRECLLDIYMFIAFSHKENQNRVSEDIKVLSQIVNFATTPNVEVQKYAQQMEIISIKVKQLDYILLDLKEETIQNEVKIIAKYYQDSMQEQSKQSENLLTFVVVAVGIYLIFMIFLLRRK</sequence>
<evidence type="ECO:0000313" key="2">
    <source>
        <dbReference type="EMBL" id="MEA9358082.1"/>
    </source>
</evidence>
<keyword evidence="1" id="KW-1133">Transmembrane helix</keyword>
<evidence type="ECO:0000256" key="1">
    <source>
        <dbReference type="SAM" id="Phobius"/>
    </source>
</evidence>
<dbReference type="EMBL" id="JAYGJQ010000002">
    <property type="protein sequence ID" value="MEA9358082.1"/>
    <property type="molecule type" value="Genomic_DNA"/>
</dbReference>
<protein>
    <recommendedName>
        <fullName evidence="4">Chemotaxis methyl-accepting receptor HlyB-like 4HB MCP domain-containing protein</fullName>
    </recommendedName>
</protein>
<comment type="caution">
    <text evidence="2">The sequence shown here is derived from an EMBL/GenBank/DDBJ whole genome shotgun (WGS) entry which is preliminary data.</text>
</comment>
<accession>A0ABU5VZS0</accession>
<keyword evidence="1" id="KW-0472">Membrane</keyword>
<organism evidence="2 3">
    <name type="scientific">Bacteriovorax antarcticus</name>
    <dbReference type="NCBI Taxonomy" id="3088717"/>
    <lineage>
        <taxon>Bacteria</taxon>
        <taxon>Pseudomonadati</taxon>
        <taxon>Bdellovibrionota</taxon>
        <taxon>Bacteriovoracia</taxon>
        <taxon>Bacteriovoracales</taxon>
        <taxon>Bacteriovoracaceae</taxon>
        <taxon>Bacteriovorax</taxon>
    </lineage>
</organism>
<keyword evidence="1" id="KW-0812">Transmembrane</keyword>
<keyword evidence="3" id="KW-1185">Reference proteome</keyword>
<feature type="transmembrane region" description="Helical" evidence="1">
    <location>
        <begin position="245"/>
        <end position="264"/>
    </location>
</feature>
<dbReference type="Proteomes" id="UP001302274">
    <property type="component" value="Unassembled WGS sequence"/>
</dbReference>
<gene>
    <name evidence="2" type="ORF">SHI21_17750</name>
</gene>
<name>A0ABU5VZS0_9BACT</name>
<reference evidence="2 3" key="1">
    <citation type="submission" date="2023-11" db="EMBL/GenBank/DDBJ databases">
        <title>A Novel Polar Bacteriovorax (B. antarcticus) Isolated from the Biocrust in Antarctica.</title>
        <authorList>
            <person name="Mun W."/>
            <person name="Choi S.Y."/>
            <person name="Mitchell R.J."/>
        </authorList>
    </citation>
    <scope>NUCLEOTIDE SEQUENCE [LARGE SCALE GENOMIC DNA]</scope>
    <source>
        <strain evidence="2 3">PP10</strain>
    </source>
</reference>
<evidence type="ECO:0000313" key="3">
    <source>
        <dbReference type="Proteomes" id="UP001302274"/>
    </source>
</evidence>
<proteinExistence type="predicted"/>
<evidence type="ECO:0008006" key="4">
    <source>
        <dbReference type="Google" id="ProtNLM"/>
    </source>
</evidence>
<dbReference type="RefSeq" id="WP_323578334.1">
    <property type="nucleotide sequence ID" value="NZ_JAYGJQ010000002.1"/>
</dbReference>